<dbReference type="Proteomes" id="UP001189429">
    <property type="component" value="Unassembled WGS sequence"/>
</dbReference>
<keyword evidence="3" id="KW-1185">Reference proteome</keyword>
<organism evidence="2 3">
    <name type="scientific">Prorocentrum cordatum</name>
    <dbReference type="NCBI Taxonomy" id="2364126"/>
    <lineage>
        <taxon>Eukaryota</taxon>
        <taxon>Sar</taxon>
        <taxon>Alveolata</taxon>
        <taxon>Dinophyceae</taxon>
        <taxon>Prorocentrales</taxon>
        <taxon>Prorocentraceae</taxon>
        <taxon>Prorocentrum</taxon>
    </lineage>
</organism>
<evidence type="ECO:0000313" key="2">
    <source>
        <dbReference type="EMBL" id="CAK0809041.1"/>
    </source>
</evidence>
<reference evidence="2" key="1">
    <citation type="submission" date="2023-10" db="EMBL/GenBank/DDBJ databases">
        <authorList>
            <person name="Chen Y."/>
            <person name="Shah S."/>
            <person name="Dougan E. K."/>
            <person name="Thang M."/>
            <person name="Chan C."/>
        </authorList>
    </citation>
    <scope>NUCLEOTIDE SEQUENCE [LARGE SCALE GENOMIC DNA]</scope>
</reference>
<feature type="region of interest" description="Disordered" evidence="1">
    <location>
        <begin position="138"/>
        <end position="160"/>
    </location>
</feature>
<proteinExistence type="predicted"/>
<feature type="non-terminal residue" evidence="2">
    <location>
        <position position="266"/>
    </location>
</feature>
<evidence type="ECO:0000256" key="1">
    <source>
        <dbReference type="SAM" id="MobiDB-lite"/>
    </source>
</evidence>
<accession>A0ABN9QT11</accession>
<evidence type="ECO:0000313" key="3">
    <source>
        <dbReference type="Proteomes" id="UP001189429"/>
    </source>
</evidence>
<comment type="caution">
    <text evidence="2">The sequence shown here is derived from an EMBL/GenBank/DDBJ whole genome shotgun (WGS) entry which is preliminary data.</text>
</comment>
<protein>
    <submittedName>
        <fullName evidence="2">Uncharacterized protein</fullName>
    </submittedName>
</protein>
<sequence>EAAVGIDARAKCEEYFAASSEFCQPHLVPDTIDALQAKLLEMLDHPMQNDCPTNDGGYMVAAVKDALPFAAGIGRSAAIASGMVAKNMRGATLQAAMQHFTCISPGAMRQLKVKQLIPPLREAGPLGRRALLLAPAHEGPARPLSGRASPRALTKTGTSDQSIDLDFPPWLGPLVGARARGRRPSEPLFSTPAAQVVAASRRLGEGLGLRGLMPHRLRHGGASDDAPSKRQTLAEVKARGRRAQGQSVRRCVKPGMVHQLPGALTP</sequence>
<dbReference type="EMBL" id="CAUYUJ010004308">
    <property type="protein sequence ID" value="CAK0809041.1"/>
    <property type="molecule type" value="Genomic_DNA"/>
</dbReference>
<feature type="non-terminal residue" evidence="2">
    <location>
        <position position="1"/>
    </location>
</feature>
<gene>
    <name evidence="2" type="ORF">PCOR1329_LOCUS14406</name>
</gene>
<name>A0ABN9QT11_9DINO</name>